<comment type="caution">
    <text evidence="1">The sequence shown here is derived from an EMBL/GenBank/DDBJ whole genome shotgun (WGS) entry which is preliminary data.</text>
</comment>
<proteinExistence type="predicted"/>
<gene>
    <name evidence="1" type="ORF">ABVQ20_21010</name>
</gene>
<dbReference type="EMBL" id="JBEWSZ010000001">
    <property type="protein sequence ID" value="MET2829454.1"/>
    <property type="molecule type" value="Genomic_DNA"/>
</dbReference>
<protein>
    <recommendedName>
        <fullName evidence="3">MarR family transcriptional regulator</fullName>
    </recommendedName>
</protein>
<dbReference type="RefSeq" id="WP_354461394.1">
    <property type="nucleotide sequence ID" value="NZ_JBEWSZ010000001.1"/>
</dbReference>
<dbReference type="Proteomes" id="UP001548832">
    <property type="component" value="Unassembled WGS sequence"/>
</dbReference>
<reference evidence="1 2" key="1">
    <citation type="submission" date="2024-06" db="EMBL/GenBank/DDBJ databases">
        <authorList>
            <person name="Kim D.-U."/>
        </authorList>
    </citation>
    <scope>NUCLEOTIDE SEQUENCE [LARGE SCALE GENOMIC DNA]</scope>
    <source>
        <strain evidence="1 2">KACC15460</strain>
    </source>
</reference>
<organism evidence="1 2">
    <name type="scientific">Mesorhizobium shangrilense</name>
    <dbReference type="NCBI Taxonomy" id="460060"/>
    <lineage>
        <taxon>Bacteria</taxon>
        <taxon>Pseudomonadati</taxon>
        <taxon>Pseudomonadota</taxon>
        <taxon>Alphaproteobacteria</taxon>
        <taxon>Hyphomicrobiales</taxon>
        <taxon>Phyllobacteriaceae</taxon>
        <taxon>Mesorhizobium</taxon>
    </lineage>
</organism>
<name>A0ABV2DHP2_9HYPH</name>
<evidence type="ECO:0000313" key="2">
    <source>
        <dbReference type="Proteomes" id="UP001548832"/>
    </source>
</evidence>
<accession>A0ABV2DHP2</accession>
<keyword evidence="2" id="KW-1185">Reference proteome</keyword>
<evidence type="ECO:0008006" key="3">
    <source>
        <dbReference type="Google" id="ProtNLM"/>
    </source>
</evidence>
<sequence length="145" mass="15964">MDNPNAPDLALLLDRVKHVGKLLEHQLWQAALDLSLDKSSRPGRRFAGLVEAGAMLDATLLLVMLSEPRRSVTDIRKAGDTWACSIQVTGACPPARARKFKAEHADLPAAVLAALLSSHLDRPFEAQLKNTFHKKYQGDFESHDT</sequence>
<evidence type="ECO:0000313" key="1">
    <source>
        <dbReference type="EMBL" id="MET2829454.1"/>
    </source>
</evidence>